<gene>
    <name evidence="1" type="ORF">KDW_33340</name>
</gene>
<dbReference type="EMBL" id="BKZW01000001">
    <property type="protein sequence ID" value="GER89172.1"/>
    <property type="molecule type" value="Genomic_DNA"/>
</dbReference>
<proteinExistence type="predicted"/>
<evidence type="ECO:0000313" key="1">
    <source>
        <dbReference type="EMBL" id="GER89172.1"/>
    </source>
</evidence>
<dbReference type="AlphaFoldDB" id="A0A5J4KPR2"/>
<evidence type="ECO:0000313" key="2">
    <source>
        <dbReference type="Proteomes" id="UP000326912"/>
    </source>
</evidence>
<dbReference type="Proteomes" id="UP000326912">
    <property type="component" value="Unassembled WGS sequence"/>
</dbReference>
<organism evidence="1 2">
    <name type="scientific">Dictyobacter vulcani</name>
    <dbReference type="NCBI Taxonomy" id="2607529"/>
    <lineage>
        <taxon>Bacteria</taxon>
        <taxon>Bacillati</taxon>
        <taxon>Chloroflexota</taxon>
        <taxon>Ktedonobacteria</taxon>
        <taxon>Ktedonobacterales</taxon>
        <taxon>Dictyobacteraceae</taxon>
        <taxon>Dictyobacter</taxon>
    </lineage>
</organism>
<keyword evidence="2" id="KW-1185">Reference proteome</keyword>
<protein>
    <submittedName>
        <fullName evidence="1">Uncharacterized protein</fullName>
    </submittedName>
</protein>
<reference evidence="1 2" key="1">
    <citation type="submission" date="2019-10" db="EMBL/GenBank/DDBJ databases">
        <title>Dictyobacter vulcani sp. nov., within the class Ktedonobacteria, isolated from soil of volcanic Mt. Zao.</title>
        <authorList>
            <person name="Zheng Y."/>
            <person name="Wang C.M."/>
            <person name="Sakai Y."/>
            <person name="Abe K."/>
            <person name="Yokota A."/>
            <person name="Yabe S."/>
        </authorList>
    </citation>
    <scope>NUCLEOTIDE SEQUENCE [LARGE SCALE GENOMIC DNA]</scope>
    <source>
        <strain evidence="1 2">W12</strain>
    </source>
</reference>
<accession>A0A5J4KPR2</accession>
<name>A0A5J4KPR2_9CHLR</name>
<sequence>MAVVRADIRVVVRVDTRVDNHVLVVITAILINPQVLVHMVVQDKVDLVLLEQDLAPLVVQDKVDFPARPVVAVAPLSWQPIGSSPGHE</sequence>
<comment type="caution">
    <text evidence="1">The sequence shown here is derived from an EMBL/GenBank/DDBJ whole genome shotgun (WGS) entry which is preliminary data.</text>
</comment>